<dbReference type="EMBL" id="BAABJQ010000002">
    <property type="protein sequence ID" value="GAA5179544.1"/>
    <property type="molecule type" value="Genomic_DNA"/>
</dbReference>
<evidence type="ECO:0000313" key="3">
    <source>
        <dbReference type="Proteomes" id="UP001501570"/>
    </source>
</evidence>
<reference evidence="3" key="1">
    <citation type="journal article" date="2019" name="Int. J. Syst. Evol. Microbiol.">
        <title>The Global Catalogue of Microorganisms (GCM) 10K type strain sequencing project: providing services to taxonomists for standard genome sequencing and annotation.</title>
        <authorList>
            <consortium name="The Broad Institute Genomics Platform"/>
            <consortium name="The Broad Institute Genome Sequencing Center for Infectious Disease"/>
            <person name="Wu L."/>
            <person name="Ma J."/>
        </authorList>
    </citation>
    <scope>NUCLEOTIDE SEQUENCE [LARGE SCALE GENOMIC DNA]</scope>
    <source>
        <strain evidence="3">JCM 18304</strain>
    </source>
</reference>
<dbReference type="Proteomes" id="UP001501570">
    <property type="component" value="Unassembled WGS sequence"/>
</dbReference>
<dbReference type="RefSeq" id="WP_345626472.1">
    <property type="nucleotide sequence ID" value="NZ_BAABJQ010000002.1"/>
</dbReference>
<feature type="domain" description="Hemerythrin-like" evidence="1">
    <location>
        <begin position="10"/>
        <end position="145"/>
    </location>
</feature>
<dbReference type="Gene3D" id="1.20.120.520">
    <property type="entry name" value="nmb1532 protein domain like"/>
    <property type="match status" value="1"/>
</dbReference>
<dbReference type="InterPro" id="IPR012312">
    <property type="entry name" value="Hemerythrin-like"/>
</dbReference>
<keyword evidence="3" id="KW-1185">Reference proteome</keyword>
<gene>
    <name evidence="2" type="ORF">GCM10023322_09810</name>
</gene>
<name>A0ABP9RKI5_9ACTN</name>
<sequence>MAAKQPGQMTREMHMVHTAFRREFGLVPDLVRSAAAGDRERAEIIADHFGTINVALEEHHGGEDRDLWPRLRERCPEEIQPLVHRMEEQHRRIAQLVLDLTTTLAVWRTDGNAESRDHALNTLDQFLPVLREHLGDEEEHVLPLIEKHITGDEWDTMVATSAAGTPPDKISLFFGIMMYEGDPAAVEDALRNMPGEVRALIVEAAPRAYAEYATRLYGTPTPPLGSTLPSR</sequence>
<evidence type="ECO:0000313" key="2">
    <source>
        <dbReference type="EMBL" id="GAA5179544.1"/>
    </source>
</evidence>
<dbReference type="Pfam" id="PF01814">
    <property type="entry name" value="Hemerythrin"/>
    <property type="match status" value="1"/>
</dbReference>
<protein>
    <recommendedName>
        <fullName evidence="1">Hemerythrin-like domain-containing protein</fullName>
    </recommendedName>
</protein>
<proteinExistence type="predicted"/>
<dbReference type="CDD" id="cd12108">
    <property type="entry name" value="Hr-like"/>
    <property type="match status" value="1"/>
</dbReference>
<accession>A0ABP9RKI5</accession>
<organism evidence="2 3">
    <name type="scientific">Rugosimonospora acidiphila</name>
    <dbReference type="NCBI Taxonomy" id="556531"/>
    <lineage>
        <taxon>Bacteria</taxon>
        <taxon>Bacillati</taxon>
        <taxon>Actinomycetota</taxon>
        <taxon>Actinomycetes</taxon>
        <taxon>Micromonosporales</taxon>
        <taxon>Micromonosporaceae</taxon>
        <taxon>Rugosimonospora</taxon>
    </lineage>
</organism>
<comment type="caution">
    <text evidence="2">The sequence shown here is derived from an EMBL/GenBank/DDBJ whole genome shotgun (WGS) entry which is preliminary data.</text>
</comment>
<evidence type="ECO:0000259" key="1">
    <source>
        <dbReference type="Pfam" id="PF01814"/>
    </source>
</evidence>